<keyword evidence="8" id="KW-0809">Transit peptide</keyword>
<dbReference type="AlphaFoldDB" id="G0R5M7"/>
<dbReference type="GeneID" id="14903292"/>
<dbReference type="Proteomes" id="UP000008983">
    <property type="component" value="Unassembled WGS sequence"/>
</dbReference>
<name>G0R5M7_ICHMU</name>
<evidence type="ECO:0000313" key="15">
    <source>
        <dbReference type="EMBL" id="EGR27235.1"/>
    </source>
</evidence>
<keyword evidence="4 13" id="KW-0596">Phosphopantetheine</keyword>
<dbReference type="Pfam" id="PF00550">
    <property type="entry name" value="PP-binding"/>
    <property type="match status" value="1"/>
</dbReference>
<dbReference type="RefSeq" id="XP_004024119.1">
    <property type="nucleotide sequence ID" value="XM_004024070.1"/>
</dbReference>
<evidence type="ECO:0000256" key="10">
    <source>
        <dbReference type="ARBA" id="ARBA00023098"/>
    </source>
</evidence>
<dbReference type="InterPro" id="IPR036736">
    <property type="entry name" value="ACP-like_sf"/>
</dbReference>
<comment type="similarity">
    <text evidence="2">Belongs to the acyl carrier protein (ACP) family.</text>
</comment>
<evidence type="ECO:0000256" key="12">
    <source>
        <dbReference type="ARBA" id="ARBA00023160"/>
    </source>
</evidence>
<dbReference type="eggNOG" id="KOG1748">
    <property type="taxonomic scope" value="Eukaryota"/>
</dbReference>
<dbReference type="GO" id="GO:0000035">
    <property type="term" value="F:acyl binding"/>
    <property type="evidence" value="ECO:0007669"/>
    <property type="project" value="TreeGrafter"/>
</dbReference>
<evidence type="ECO:0000259" key="14">
    <source>
        <dbReference type="PROSITE" id="PS50075"/>
    </source>
</evidence>
<evidence type="ECO:0000256" key="3">
    <source>
        <dbReference type="ARBA" id="ARBA00022448"/>
    </source>
</evidence>
<evidence type="ECO:0000256" key="5">
    <source>
        <dbReference type="ARBA" id="ARBA00022516"/>
    </source>
</evidence>
<protein>
    <recommendedName>
        <fullName evidence="13">Acyl carrier protein</fullName>
    </recommendedName>
</protein>
<proteinExistence type="inferred from homology"/>
<dbReference type="GO" id="GO:0000036">
    <property type="term" value="F:acyl carrier activity"/>
    <property type="evidence" value="ECO:0007669"/>
    <property type="project" value="TreeGrafter"/>
</dbReference>
<sequence>MLRLTQKLISQNQKIYNKAPILCNVVQFNYAPQKVFPRDEKHGYFANPDDISRRLVKLIALHDRVKNPHEITLQSTWESVGVDPLTFVEIMVEAEREFCIEIADEELERMRTIEDAVEHISRNFFTV</sequence>
<keyword evidence="6" id="KW-0597">Phosphoprotein</keyword>
<dbReference type="OrthoDB" id="448946at2759"/>
<evidence type="ECO:0000256" key="7">
    <source>
        <dbReference type="ARBA" id="ARBA00022832"/>
    </source>
</evidence>
<dbReference type="PROSITE" id="PS50075">
    <property type="entry name" value="CARRIER"/>
    <property type="match status" value="1"/>
</dbReference>
<evidence type="ECO:0000256" key="8">
    <source>
        <dbReference type="ARBA" id="ARBA00022946"/>
    </source>
</evidence>
<evidence type="ECO:0000256" key="11">
    <source>
        <dbReference type="ARBA" id="ARBA00023128"/>
    </source>
</evidence>
<evidence type="ECO:0000256" key="9">
    <source>
        <dbReference type="ARBA" id="ARBA00022982"/>
    </source>
</evidence>
<dbReference type="SUPFAM" id="SSF47336">
    <property type="entry name" value="ACP-like"/>
    <property type="match status" value="1"/>
</dbReference>
<keyword evidence="3" id="KW-0813">Transport</keyword>
<keyword evidence="10" id="KW-0443">Lipid metabolism</keyword>
<keyword evidence="12 13" id="KW-0275">Fatty acid biosynthesis</keyword>
<evidence type="ECO:0000256" key="2">
    <source>
        <dbReference type="ARBA" id="ARBA00010930"/>
    </source>
</evidence>
<evidence type="ECO:0000256" key="6">
    <source>
        <dbReference type="ARBA" id="ARBA00022553"/>
    </source>
</evidence>
<evidence type="ECO:0000313" key="16">
    <source>
        <dbReference type="Proteomes" id="UP000008983"/>
    </source>
</evidence>
<dbReference type="GO" id="GO:0005739">
    <property type="term" value="C:mitochondrion"/>
    <property type="evidence" value="ECO:0007669"/>
    <property type="project" value="UniProtKB-SubCell"/>
</dbReference>
<dbReference type="OMA" id="QSTWNDI"/>
<dbReference type="PANTHER" id="PTHR20863:SF28">
    <property type="entry name" value="ACYL CARRIER PROTEIN, MITOCHONDRIAL"/>
    <property type="match status" value="1"/>
</dbReference>
<keyword evidence="9" id="KW-0249">Electron transport</keyword>
<dbReference type="FunCoup" id="G0R5M7">
    <property type="interactions" value="67"/>
</dbReference>
<keyword evidence="5 13" id="KW-0444">Lipid biosynthesis</keyword>
<reference evidence="15 16" key="1">
    <citation type="submission" date="2011-07" db="EMBL/GenBank/DDBJ databases">
        <authorList>
            <person name="Coyne R."/>
            <person name="Brami D."/>
            <person name="Johnson J."/>
            <person name="Hostetler J."/>
            <person name="Hannick L."/>
            <person name="Clark T."/>
            <person name="Cassidy-Hanley D."/>
            <person name="Inman J."/>
        </authorList>
    </citation>
    <scope>NUCLEOTIDE SEQUENCE [LARGE SCALE GENOMIC DNA]</scope>
    <source>
        <strain evidence="15 16">G5</strain>
    </source>
</reference>
<organism evidence="15 16">
    <name type="scientific">Ichthyophthirius multifiliis</name>
    <name type="common">White spot disease agent</name>
    <name type="synonym">Ich</name>
    <dbReference type="NCBI Taxonomy" id="5932"/>
    <lineage>
        <taxon>Eukaryota</taxon>
        <taxon>Sar</taxon>
        <taxon>Alveolata</taxon>
        <taxon>Ciliophora</taxon>
        <taxon>Intramacronucleata</taxon>
        <taxon>Oligohymenophorea</taxon>
        <taxon>Hymenostomatida</taxon>
        <taxon>Ophryoglenina</taxon>
        <taxon>Ichthyophthirius</taxon>
    </lineage>
</organism>
<dbReference type="STRING" id="857967.G0R5M7"/>
<evidence type="ECO:0000256" key="4">
    <source>
        <dbReference type="ARBA" id="ARBA00022450"/>
    </source>
</evidence>
<dbReference type="InParanoid" id="G0R5M7"/>
<dbReference type="InterPro" id="IPR003231">
    <property type="entry name" value="ACP"/>
</dbReference>
<evidence type="ECO:0000256" key="1">
    <source>
        <dbReference type="ARBA" id="ARBA00004173"/>
    </source>
</evidence>
<feature type="domain" description="Carrier" evidence="14">
    <location>
        <begin position="49"/>
        <end position="124"/>
    </location>
</feature>
<dbReference type="PANTHER" id="PTHR20863">
    <property type="entry name" value="ACYL CARRIER PROTEIN"/>
    <property type="match status" value="1"/>
</dbReference>
<evidence type="ECO:0000256" key="13">
    <source>
        <dbReference type="RuleBase" id="RU000722"/>
    </source>
</evidence>
<keyword evidence="7" id="KW-0276">Fatty acid metabolism</keyword>
<accession>G0R5M7</accession>
<comment type="function">
    <text evidence="13">Carrier of the growing fatty acid chain in fatty acid biosynthesis.</text>
</comment>
<gene>
    <name evidence="15" type="ORF">IMG5_199760</name>
</gene>
<dbReference type="Gene3D" id="1.10.1200.10">
    <property type="entry name" value="ACP-like"/>
    <property type="match status" value="1"/>
</dbReference>
<keyword evidence="16" id="KW-1185">Reference proteome</keyword>
<dbReference type="EMBL" id="GL984379">
    <property type="protein sequence ID" value="EGR27235.1"/>
    <property type="molecule type" value="Genomic_DNA"/>
</dbReference>
<comment type="subcellular location">
    <subcellularLocation>
        <location evidence="1">Mitochondrion</location>
    </subcellularLocation>
</comment>
<keyword evidence="11" id="KW-0496">Mitochondrion</keyword>
<dbReference type="InterPro" id="IPR009081">
    <property type="entry name" value="PP-bd_ACP"/>
</dbReference>